<protein>
    <submittedName>
        <fullName evidence="1">Uncharacterized protein</fullName>
    </submittedName>
</protein>
<dbReference type="Proteomes" id="UP000262477">
    <property type="component" value="Unassembled WGS sequence"/>
</dbReference>
<gene>
    <name evidence="1" type="ORF">DY245_31875</name>
</gene>
<comment type="caution">
    <text evidence="1">The sequence shown here is derived from an EMBL/GenBank/DDBJ whole genome shotgun (WGS) entry which is preliminary data.</text>
</comment>
<proteinExistence type="predicted"/>
<evidence type="ECO:0000313" key="1">
    <source>
        <dbReference type="EMBL" id="REK86535.1"/>
    </source>
</evidence>
<evidence type="ECO:0000313" key="2">
    <source>
        <dbReference type="Proteomes" id="UP000262477"/>
    </source>
</evidence>
<reference evidence="1 2" key="1">
    <citation type="submission" date="2018-08" db="EMBL/GenBank/DDBJ databases">
        <title>Streptomyces NEAU-D10 sp. nov., a novel Actinomycete isolated from soil.</title>
        <authorList>
            <person name="Jin L."/>
        </authorList>
    </citation>
    <scope>NUCLEOTIDE SEQUENCE [LARGE SCALE GENOMIC DNA]</scope>
    <source>
        <strain evidence="1 2">NEAU-D10</strain>
    </source>
</reference>
<sequence length="106" mass="11734">MVLTPAANAAERNYEVVVCDIDGYYSTANVGGYNQNNQYVHTPNLSLGAKCGHQPHWWFKPNRTVEINVKDGVTGDWARHFRELSAACPVKARLRGLATSPDTCMP</sequence>
<organism evidence="1 2">
    <name type="scientific">Streptomyces inhibens</name>
    <dbReference type="NCBI Taxonomy" id="2293571"/>
    <lineage>
        <taxon>Bacteria</taxon>
        <taxon>Bacillati</taxon>
        <taxon>Actinomycetota</taxon>
        <taxon>Actinomycetes</taxon>
        <taxon>Kitasatosporales</taxon>
        <taxon>Streptomycetaceae</taxon>
        <taxon>Streptomyces</taxon>
    </lineage>
</organism>
<name>A0A371PVM8_STRIH</name>
<accession>A0A371PVM8</accession>
<dbReference type="EMBL" id="QUAC01000245">
    <property type="protein sequence ID" value="REK86535.1"/>
    <property type="molecule type" value="Genomic_DNA"/>
</dbReference>
<keyword evidence="2" id="KW-1185">Reference proteome</keyword>
<dbReference type="AlphaFoldDB" id="A0A371PVM8"/>